<keyword evidence="1 2" id="KW-0812">Transmembrane</keyword>
<organism evidence="2 3">
    <name type="scientific">Segniliparus rotundus (strain ATCC BAA-972 / CDC 1076 / CIP 108378 / DSM 44985 / JCM 13578)</name>
    <dbReference type="NCBI Taxonomy" id="640132"/>
    <lineage>
        <taxon>Bacteria</taxon>
        <taxon>Bacillati</taxon>
        <taxon>Actinomycetota</taxon>
        <taxon>Actinomycetes</taxon>
        <taxon>Mycobacteriales</taxon>
        <taxon>Segniliparaceae</taxon>
        <taxon>Segniliparus</taxon>
    </lineage>
</organism>
<keyword evidence="1" id="KW-0472">Membrane</keyword>
<dbReference type="STRING" id="640132.Srot_1881"/>
<sequence length="286" mass="29395">MNTHAVLGLALAAGLVAALNPCGFAFLPGCLGLVIAGSSQDVGRRTAVARAAAATVAMAAGFVTVFGLFGLVISPLLASAQKYLPYATLVIGVLLIATGVWLLLGNDIAVMLPRPGGGAPTAQLGSMYGYGVGYATASLSCTAGPFLALIGATFQKGSWLTGVLAFLVYAGGMAITVGALALAVALLGSSVAGRIRGLLPHITRIAGAVVLLTGLYVTYYGYYERQLFFSHGSPRDPVVERAASVQMWLQSHVGELGPWPFVWVIAVVVVIAVLPAGVRRLRGRRG</sequence>
<dbReference type="PANTHER" id="PTHR31272">
    <property type="entry name" value="CYTOCHROME C-TYPE BIOGENESIS PROTEIN HI_1454-RELATED"/>
    <property type="match status" value="1"/>
</dbReference>
<feature type="transmembrane region" description="Helical" evidence="1">
    <location>
        <begin position="205"/>
        <end position="223"/>
    </location>
</feature>
<proteinExistence type="predicted"/>
<feature type="transmembrane region" description="Helical" evidence="1">
    <location>
        <begin position="83"/>
        <end position="104"/>
    </location>
</feature>
<feature type="transmembrane region" description="Helical" evidence="1">
    <location>
        <begin position="259"/>
        <end position="278"/>
    </location>
</feature>
<protein>
    <submittedName>
        <fullName evidence="2">Cytochrome c biogenesis protein transmembrane region</fullName>
    </submittedName>
</protein>
<dbReference type="InterPro" id="IPR051790">
    <property type="entry name" value="Cytochrome_c-biogenesis_DsbD"/>
</dbReference>
<feature type="transmembrane region" description="Helical" evidence="1">
    <location>
        <begin position="166"/>
        <end position="193"/>
    </location>
</feature>
<feature type="transmembrane region" description="Helical" evidence="1">
    <location>
        <begin position="132"/>
        <end position="154"/>
    </location>
</feature>
<reference evidence="2 3" key="1">
    <citation type="journal article" date="2010" name="Stand. Genomic Sci.">
        <title>Complete genome sequence of Segniliparus rotundus type strain (CDC 1076).</title>
        <authorList>
            <person name="Sikorski J."/>
            <person name="Lapidus A."/>
            <person name="Copeland A."/>
            <person name="Misra M."/>
            <person name="Glavina Del Rio T."/>
            <person name="Nolan M."/>
            <person name="Lucas S."/>
            <person name="Chen F."/>
            <person name="Tice H."/>
            <person name="Cheng J.F."/>
            <person name="Jando M."/>
            <person name="Schneider S."/>
            <person name="Bruce D."/>
            <person name="Goodwin L."/>
            <person name="Pitluck S."/>
            <person name="Liolios K."/>
            <person name="Mikhailova N."/>
            <person name="Pati A."/>
            <person name="Ivanova N."/>
            <person name="Mavromatis K."/>
            <person name="Chen A."/>
            <person name="Palaniappan K."/>
            <person name="Chertkov O."/>
            <person name="Land M."/>
            <person name="Hauser L."/>
            <person name="Chang Y.J."/>
            <person name="Jeffries C.D."/>
            <person name="Brettin T."/>
            <person name="Detter J.C."/>
            <person name="Han C."/>
            <person name="Rohde M."/>
            <person name="Goker M."/>
            <person name="Bristow J."/>
            <person name="Eisen J.A."/>
            <person name="Markowitz V."/>
            <person name="Hugenholtz P."/>
            <person name="Kyrpides N.C."/>
            <person name="Klenk H.P."/>
        </authorList>
    </citation>
    <scope>NUCLEOTIDE SEQUENCE [LARGE SCALE GENOMIC DNA]</scope>
    <source>
        <strain evidence="3">ATCC BAA-972 / CDC 1076 / CIP 108378 / DSM 44985 / JCM 13578</strain>
    </source>
</reference>
<dbReference type="PANTHER" id="PTHR31272:SF4">
    <property type="entry name" value="CYTOCHROME C-TYPE BIOGENESIS PROTEIN HI_1454-RELATED"/>
    <property type="match status" value="1"/>
</dbReference>
<dbReference type="EMBL" id="CP001958">
    <property type="protein sequence ID" value="ADG98341.1"/>
    <property type="molecule type" value="Genomic_DNA"/>
</dbReference>
<keyword evidence="1" id="KW-1133">Transmembrane helix</keyword>
<gene>
    <name evidence="2" type="ordered locus">Srot_1881</name>
</gene>
<dbReference type="Proteomes" id="UP000002247">
    <property type="component" value="Chromosome"/>
</dbReference>
<name>D6Z8R1_SEGRD</name>
<dbReference type="AlphaFoldDB" id="D6Z8R1"/>
<feature type="transmembrane region" description="Helical" evidence="1">
    <location>
        <begin position="48"/>
        <end position="77"/>
    </location>
</feature>
<dbReference type="KEGG" id="srt:Srot_1881"/>
<feature type="transmembrane region" description="Helical" evidence="1">
    <location>
        <begin position="6"/>
        <end position="36"/>
    </location>
</feature>
<dbReference type="RefSeq" id="WP_013138794.1">
    <property type="nucleotide sequence ID" value="NC_014168.1"/>
</dbReference>
<accession>D6Z8R1</accession>
<evidence type="ECO:0000256" key="1">
    <source>
        <dbReference type="SAM" id="Phobius"/>
    </source>
</evidence>
<evidence type="ECO:0000313" key="2">
    <source>
        <dbReference type="EMBL" id="ADG98341.1"/>
    </source>
</evidence>
<dbReference type="OrthoDB" id="5244297at2"/>
<dbReference type="eggNOG" id="COG0785">
    <property type="taxonomic scope" value="Bacteria"/>
</dbReference>
<dbReference type="HOGENOM" id="CLU_055985_0_0_11"/>
<keyword evidence="3" id="KW-1185">Reference proteome</keyword>
<evidence type="ECO:0000313" key="3">
    <source>
        <dbReference type="Proteomes" id="UP000002247"/>
    </source>
</evidence>